<dbReference type="SUPFAM" id="SSF53474">
    <property type="entry name" value="alpha/beta-Hydrolases"/>
    <property type="match status" value="1"/>
</dbReference>
<dbReference type="Pfam" id="PF00561">
    <property type="entry name" value="Abhydrolase_1"/>
    <property type="match status" value="1"/>
</dbReference>
<feature type="active site" description="Nucleophile" evidence="3">
    <location>
        <position position="181"/>
    </location>
</feature>
<evidence type="ECO:0000313" key="5">
    <source>
        <dbReference type="EMBL" id="MBC3764654.1"/>
    </source>
</evidence>
<dbReference type="GO" id="GO:0009092">
    <property type="term" value="P:homoserine metabolic process"/>
    <property type="evidence" value="ECO:0007669"/>
    <property type="project" value="TreeGrafter"/>
</dbReference>
<dbReference type="GO" id="GO:0004414">
    <property type="term" value="F:homoserine O-acetyltransferase activity"/>
    <property type="evidence" value="ECO:0007669"/>
    <property type="project" value="TreeGrafter"/>
</dbReference>
<name>A0A8J6IQN4_9ALTE</name>
<keyword evidence="2 5" id="KW-0012">Acyltransferase</keyword>
<dbReference type="EC" id="2.3.1.-" evidence="2"/>
<dbReference type="HAMAP" id="MF_00296">
    <property type="entry name" value="MetX_acyltransf"/>
    <property type="match status" value="1"/>
</dbReference>
<feature type="domain" description="AB hydrolase-1" evidence="4">
    <location>
        <begin position="150"/>
        <end position="299"/>
    </location>
</feature>
<dbReference type="InterPro" id="IPR000073">
    <property type="entry name" value="AB_hydrolase_1"/>
</dbReference>
<gene>
    <name evidence="5" type="ORF">H8B19_02105</name>
</gene>
<dbReference type="AlphaFoldDB" id="A0A8J6IQN4"/>
<dbReference type="Proteomes" id="UP000601768">
    <property type="component" value="Unassembled WGS sequence"/>
</dbReference>
<dbReference type="Gene3D" id="1.10.1740.110">
    <property type="match status" value="1"/>
</dbReference>
<dbReference type="PANTHER" id="PTHR32268:SF11">
    <property type="entry name" value="HOMOSERINE O-ACETYLTRANSFERASE"/>
    <property type="match status" value="1"/>
</dbReference>
<reference evidence="5" key="2">
    <citation type="submission" date="2020-08" db="EMBL/GenBank/DDBJ databases">
        <authorList>
            <person name="Lai Q."/>
        </authorList>
    </citation>
    <scope>NUCLEOTIDE SEQUENCE</scope>
    <source>
        <strain evidence="5">S27-2</strain>
    </source>
</reference>
<comment type="similarity">
    <text evidence="2">Belongs to the AB hydrolase superfamily. MetX family.</text>
</comment>
<evidence type="ECO:0000256" key="3">
    <source>
        <dbReference type="PIRSR" id="PIRSR000443-1"/>
    </source>
</evidence>
<comment type="subunit">
    <text evidence="2">Homodimer.</text>
</comment>
<evidence type="ECO:0000256" key="2">
    <source>
        <dbReference type="HAMAP-Rule" id="MF_00296"/>
    </source>
</evidence>
<evidence type="ECO:0000256" key="1">
    <source>
        <dbReference type="ARBA" id="ARBA00022679"/>
    </source>
</evidence>
<feature type="active site" evidence="2 3">
    <location>
        <position position="344"/>
    </location>
</feature>
<dbReference type="PANTHER" id="PTHR32268">
    <property type="entry name" value="HOMOSERINE O-ACETYLTRANSFERASE"/>
    <property type="match status" value="1"/>
</dbReference>
<dbReference type="EMBL" id="JACNEP010000001">
    <property type="protein sequence ID" value="MBC3764654.1"/>
    <property type="molecule type" value="Genomic_DNA"/>
</dbReference>
<sequence length="401" mass="44260">MRLRQGNPFLIFTVFLALLAGLQPVKASERLVEKQRFSMPAFTTFNGSTIKNLQVGFESYGKLNREKSNVILITHYFSGSSHAAGKYSQSDAKPGYWDTIIGPGKAIDTNQYFVISVDTLVNLNVGDKNVITTGPASINPDTGKPYGLSFPVVTIRDFVNVQKAVLESLGIDSLYAVIGASMGSMQALDWAVAYPDKVPRMISVIGSGEADAWTTLALEQWTLPIKLDPNWNKGDYYSRTPPMEGLTASLMMLTQQALHPEFINAANPHHNALDNKVLNDINQSPAVVDWLRTMAEKRAQTSDANHLLYLVRANQLYIAGHNKALNEALKAVKARCLFLPSNNDLLLMPYMARQVHNRLLELHKHSYLTEIQGNAGHLNGLSHIQSQANTIAAFLADKELP</sequence>
<comment type="caution">
    <text evidence="5">The sequence shown here is derived from an EMBL/GenBank/DDBJ whole genome shotgun (WGS) entry which is preliminary data.</text>
</comment>
<dbReference type="NCBIfam" id="NF005262">
    <property type="entry name" value="PRK06765.1"/>
    <property type="match status" value="1"/>
</dbReference>
<comment type="caution">
    <text evidence="2">Lacks conserved residue(s) required for the propagation of feature annotation.</text>
</comment>
<dbReference type="InterPro" id="IPR008220">
    <property type="entry name" value="HAT_MetX-like"/>
</dbReference>
<evidence type="ECO:0000313" key="6">
    <source>
        <dbReference type="Proteomes" id="UP000601768"/>
    </source>
</evidence>
<proteinExistence type="inferred from homology"/>
<dbReference type="InterPro" id="IPR029058">
    <property type="entry name" value="AB_hydrolase_fold"/>
</dbReference>
<comment type="subcellular location">
    <subcellularLocation>
        <location evidence="2">Cytoplasm</location>
    </subcellularLocation>
</comment>
<reference evidence="5" key="1">
    <citation type="journal article" date="2018" name="Int. J. Syst. Evol. Microbiol.">
        <title>Neptunicella marina gen. nov., sp. nov., isolated from surface seawater.</title>
        <authorList>
            <person name="Liu X."/>
            <person name="Lai Q."/>
            <person name="Du Y."/>
            <person name="Zhang X."/>
            <person name="Liu Z."/>
            <person name="Sun F."/>
            <person name="Shao Z."/>
        </authorList>
    </citation>
    <scope>NUCLEOTIDE SEQUENCE</scope>
    <source>
        <strain evidence="5">S27-2</strain>
    </source>
</reference>
<dbReference type="RefSeq" id="WP_186505115.1">
    <property type="nucleotide sequence ID" value="NZ_JACNEP010000001.1"/>
</dbReference>
<organism evidence="5 6">
    <name type="scientific">Neptunicella marina</name>
    <dbReference type="NCBI Taxonomy" id="2125989"/>
    <lineage>
        <taxon>Bacteria</taxon>
        <taxon>Pseudomonadati</taxon>
        <taxon>Pseudomonadota</taxon>
        <taxon>Gammaproteobacteria</taxon>
        <taxon>Alteromonadales</taxon>
        <taxon>Alteromonadaceae</taxon>
        <taxon>Neptunicella</taxon>
    </lineage>
</organism>
<evidence type="ECO:0000259" key="4">
    <source>
        <dbReference type="Pfam" id="PF00561"/>
    </source>
</evidence>
<dbReference type="PIRSF" id="PIRSF000443">
    <property type="entry name" value="Homoser_Ac_trans"/>
    <property type="match status" value="1"/>
</dbReference>
<keyword evidence="2" id="KW-0028">Amino-acid biosynthesis</keyword>
<protein>
    <recommendedName>
        <fullName evidence="2">Probable acyltransferase</fullName>
        <ecNumber evidence="2">2.3.1.-</ecNumber>
    </recommendedName>
</protein>
<dbReference type="GO" id="GO:0009086">
    <property type="term" value="P:methionine biosynthetic process"/>
    <property type="evidence" value="ECO:0007669"/>
    <property type="project" value="TreeGrafter"/>
</dbReference>
<keyword evidence="1 2" id="KW-0808">Transferase</keyword>
<keyword evidence="2" id="KW-0963">Cytoplasm</keyword>
<dbReference type="GO" id="GO:0005737">
    <property type="term" value="C:cytoplasm"/>
    <property type="evidence" value="ECO:0007669"/>
    <property type="project" value="UniProtKB-SubCell"/>
</dbReference>
<dbReference type="Gene3D" id="3.40.50.1820">
    <property type="entry name" value="alpha/beta hydrolase"/>
    <property type="match status" value="1"/>
</dbReference>
<feature type="active site" evidence="3">
    <location>
        <position position="377"/>
    </location>
</feature>
<accession>A0A8J6IQN4</accession>
<keyword evidence="6" id="KW-1185">Reference proteome</keyword>